<proteinExistence type="inferred from homology"/>
<organism evidence="6 7">
    <name type="scientific">Photobacterium aphoticum</name>
    <dbReference type="NCBI Taxonomy" id="754436"/>
    <lineage>
        <taxon>Bacteria</taxon>
        <taxon>Pseudomonadati</taxon>
        <taxon>Pseudomonadota</taxon>
        <taxon>Gammaproteobacteria</taxon>
        <taxon>Vibrionales</taxon>
        <taxon>Vibrionaceae</taxon>
        <taxon>Photobacterium</taxon>
    </lineage>
</organism>
<keyword evidence="3 4" id="KW-0560">Oxidoreductase</keyword>
<dbReference type="CDD" id="cd23945">
    <property type="entry name" value="PAPS_reductase"/>
    <property type="match status" value="1"/>
</dbReference>
<evidence type="ECO:0000259" key="5">
    <source>
        <dbReference type="Pfam" id="PF01507"/>
    </source>
</evidence>
<evidence type="ECO:0000256" key="4">
    <source>
        <dbReference type="HAMAP-Rule" id="MF_00063"/>
    </source>
</evidence>
<keyword evidence="7" id="KW-1185">Reference proteome</keyword>
<protein>
    <recommendedName>
        <fullName evidence="4">Phosphoadenosine 5'-phosphosulfate reductase</fullName>
        <shortName evidence="4">PAPS reductase</shortName>
        <ecNumber evidence="4">1.8.4.8</ecNumber>
    </recommendedName>
    <alternativeName>
        <fullName evidence="4">3'-phosphoadenylylsulfate reductase</fullName>
    </alternativeName>
    <alternativeName>
        <fullName evidence="4">PAPS reductase, thioredoxin dependent</fullName>
    </alternativeName>
    <alternativeName>
        <fullName evidence="4">PAPS sulfotransferase</fullName>
    </alternativeName>
    <alternativeName>
        <fullName evidence="4">PAdoPS reductase</fullName>
    </alternativeName>
</protein>
<gene>
    <name evidence="4" type="primary">cysH</name>
    <name evidence="6" type="ORF">ABT58_16020</name>
</gene>
<dbReference type="PIRSF" id="PIRSF000857">
    <property type="entry name" value="PAPS_reductase"/>
    <property type="match status" value="1"/>
</dbReference>
<dbReference type="PANTHER" id="PTHR46509">
    <property type="entry name" value="PHOSPHOADENOSINE PHOSPHOSULFATE REDUCTASE"/>
    <property type="match status" value="1"/>
</dbReference>
<comment type="catalytic activity">
    <reaction evidence="4">
        <text>[thioredoxin]-disulfide + sulfite + adenosine 3',5'-bisphosphate + 2 H(+) = [thioredoxin]-dithiol + 3'-phosphoadenylyl sulfate</text>
        <dbReference type="Rhea" id="RHEA:11724"/>
        <dbReference type="Rhea" id="RHEA-COMP:10698"/>
        <dbReference type="Rhea" id="RHEA-COMP:10700"/>
        <dbReference type="ChEBI" id="CHEBI:15378"/>
        <dbReference type="ChEBI" id="CHEBI:17359"/>
        <dbReference type="ChEBI" id="CHEBI:29950"/>
        <dbReference type="ChEBI" id="CHEBI:50058"/>
        <dbReference type="ChEBI" id="CHEBI:58339"/>
        <dbReference type="ChEBI" id="CHEBI:58343"/>
        <dbReference type="EC" id="1.8.4.8"/>
    </reaction>
</comment>
<dbReference type="InterPro" id="IPR011800">
    <property type="entry name" value="PAPS_reductase_CysH"/>
</dbReference>
<evidence type="ECO:0000313" key="6">
    <source>
        <dbReference type="EMBL" id="KLU99747.1"/>
    </source>
</evidence>
<dbReference type="SUPFAM" id="SSF52402">
    <property type="entry name" value="Adenine nucleotide alpha hydrolases-like"/>
    <property type="match status" value="1"/>
</dbReference>
<feature type="active site" description="Nucleophile; cysteine thiosulfonate intermediate" evidence="4">
    <location>
        <position position="239"/>
    </location>
</feature>
<evidence type="ECO:0000256" key="1">
    <source>
        <dbReference type="ARBA" id="ARBA00009732"/>
    </source>
</evidence>
<comment type="subcellular location">
    <subcellularLocation>
        <location evidence="4">Cytoplasm</location>
    </subcellularLocation>
</comment>
<evidence type="ECO:0000313" key="7">
    <source>
        <dbReference type="Proteomes" id="UP000036426"/>
    </source>
</evidence>
<dbReference type="GO" id="GO:0005737">
    <property type="term" value="C:cytoplasm"/>
    <property type="evidence" value="ECO:0007669"/>
    <property type="project" value="UniProtKB-SubCell"/>
</dbReference>
<dbReference type="Pfam" id="PF01507">
    <property type="entry name" value="PAPS_reduct"/>
    <property type="match status" value="1"/>
</dbReference>
<name>A0A0J1GJ71_9GAMM</name>
<dbReference type="InterPro" id="IPR004511">
    <property type="entry name" value="PAPS/APS_Rdtase"/>
</dbReference>
<dbReference type="GO" id="GO:0070814">
    <property type="term" value="P:hydrogen sulfide biosynthetic process"/>
    <property type="evidence" value="ECO:0007669"/>
    <property type="project" value="UniProtKB-UniRule"/>
</dbReference>
<comment type="caution">
    <text evidence="6">The sequence shown here is derived from an EMBL/GenBank/DDBJ whole genome shotgun (WGS) entry which is preliminary data.</text>
</comment>
<dbReference type="NCBIfam" id="TIGR02057">
    <property type="entry name" value="PAPS_reductase"/>
    <property type="match status" value="1"/>
</dbReference>
<dbReference type="EMBL" id="LDOV01000028">
    <property type="protein sequence ID" value="KLU99747.1"/>
    <property type="molecule type" value="Genomic_DNA"/>
</dbReference>
<comment type="caution">
    <text evidence="4">Lacks conserved residue(s) required for the propagation of feature annotation.</text>
</comment>
<dbReference type="FunFam" id="3.40.50.620:FF:000043">
    <property type="entry name" value="Phosphoadenosine phosphosulfate reductase"/>
    <property type="match status" value="1"/>
</dbReference>
<dbReference type="HAMAP" id="MF_00063">
    <property type="entry name" value="CysH"/>
    <property type="match status" value="1"/>
</dbReference>
<dbReference type="Gene3D" id="3.40.50.620">
    <property type="entry name" value="HUPs"/>
    <property type="match status" value="1"/>
</dbReference>
<dbReference type="RefSeq" id="WP_047875447.1">
    <property type="nucleotide sequence ID" value="NZ_BMYC01000031.1"/>
</dbReference>
<dbReference type="Proteomes" id="UP000036426">
    <property type="component" value="Unassembled WGS sequence"/>
</dbReference>
<dbReference type="PATRIC" id="fig|754436.4.peg.3398"/>
<comment type="similarity">
    <text evidence="1 4">Belongs to the PAPS reductase family. CysH subfamily.</text>
</comment>
<evidence type="ECO:0000256" key="3">
    <source>
        <dbReference type="ARBA" id="ARBA00023002"/>
    </source>
</evidence>
<comment type="pathway">
    <text evidence="4">Sulfur metabolism; hydrogen sulfide biosynthesis; sulfite from sulfate: step 3/3.</text>
</comment>
<dbReference type="InterPro" id="IPR014729">
    <property type="entry name" value="Rossmann-like_a/b/a_fold"/>
</dbReference>
<dbReference type="OrthoDB" id="9794018at2"/>
<comment type="function">
    <text evidence="4">Catalyzes the formation of sulfite from phosphoadenosine 5'-phosphosulfate (PAPS) using thioredoxin as an electron donor.</text>
</comment>
<accession>A0A0J1GJ71</accession>
<dbReference type="NCBIfam" id="NF002537">
    <property type="entry name" value="PRK02090.1"/>
    <property type="match status" value="1"/>
</dbReference>
<dbReference type="UniPathway" id="UPA00140">
    <property type="reaction ID" value="UER00206"/>
</dbReference>
<sequence length="253" mass="28672">MPDVNFSQLLQQSKVDQILQLAAINAELEAMTAQQRVAWALEHLPGQFALASSFGIQSAVMLHLVTQVQPSIPVIVTDTGYLFPETYQFIDSLTKQLNLNLHVYRAEQSAAWQEARFGQLWTQGLEGIKQYNRINKVEPMRRALDELQVSSWFSGLRREQSDTRASLPVLAIQNGLFKFLPLIDWTNQDIEQYLSAHQLPYHPLKAEGYLSVGDTHTTKKWEPGMKEADTRFFGLKRECGLHEDDVEADGSGI</sequence>
<dbReference type="InterPro" id="IPR002500">
    <property type="entry name" value="PAPS_reduct_dom"/>
</dbReference>
<dbReference type="EC" id="1.8.4.8" evidence="4"/>
<dbReference type="NCBIfam" id="TIGR00434">
    <property type="entry name" value="cysH"/>
    <property type="match status" value="1"/>
</dbReference>
<dbReference type="GO" id="GO:0019379">
    <property type="term" value="P:sulfate assimilation, phosphoadenylyl sulfate reduction by phosphoadenylyl-sulfate reductase (thioredoxin)"/>
    <property type="evidence" value="ECO:0007669"/>
    <property type="project" value="UniProtKB-UniRule"/>
</dbReference>
<dbReference type="GO" id="GO:0004604">
    <property type="term" value="F:phosphoadenylyl-sulfate reductase (thioredoxin) activity"/>
    <property type="evidence" value="ECO:0007669"/>
    <property type="project" value="UniProtKB-UniRule"/>
</dbReference>
<dbReference type="PANTHER" id="PTHR46509:SF1">
    <property type="entry name" value="PHOSPHOADENOSINE PHOSPHOSULFATE REDUCTASE"/>
    <property type="match status" value="1"/>
</dbReference>
<dbReference type="AlphaFoldDB" id="A0A0J1GJ71"/>
<feature type="domain" description="Phosphoadenosine phosphosulphate reductase" evidence="5">
    <location>
        <begin position="48"/>
        <end position="219"/>
    </location>
</feature>
<reference evidence="6 7" key="1">
    <citation type="submission" date="2015-05" db="EMBL/GenBank/DDBJ databases">
        <title>Photobacterium galathea sp. nov.</title>
        <authorList>
            <person name="Machado H."/>
            <person name="Gram L."/>
        </authorList>
    </citation>
    <scope>NUCLEOTIDE SEQUENCE [LARGE SCALE GENOMIC DNA]</scope>
    <source>
        <strain evidence="6 7">DSM 25995</strain>
    </source>
</reference>
<keyword evidence="2 4" id="KW-0963">Cytoplasm</keyword>
<evidence type="ECO:0000256" key="2">
    <source>
        <dbReference type="ARBA" id="ARBA00022490"/>
    </source>
</evidence>